<dbReference type="PANTHER" id="PTHR11136">
    <property type="entry name" value="FOLYLPOLYGLUTAMATE SYNTHASE-RELATED"/>
    <property type="match status" value="1"/>
</dbReference>
<dbReference type="EMBL" id="CP076680">
    <property type="protein sequence ID" value="QWU99556.1"/>
    <property type="molecule type" value="Genomic_DNA"/>
</dbReference>
<comment type="pathway">
    <text evidence="2">Cofactor biosynthesis; tetrahydrofolate biosynthesis; 7,8-dihydrofolate from 2-amino-4-hydroxy-6-hydroxymethyl-7,8-dihydropteridine diphosphate and 4-aminobenzoate: step 2/2.</text>
</comment>
<dbReference type="KEGG" id="fsr:KQR59_01345"/>
<keyword evidence="22" id="KW-1185">Reference proteome</keyword>
<evidence type="ECO:0000256" key="6">
    <source>
        <dbReference type="ARBA" id="ARBA00013025"/>
    </source>
</evidence>
<reference evidence="21 22" key="1">
    <citation type="submission" date="2021-06" db="EMBL/GenBank/DDBJ databases">
        <title>Ulceroglandular infection and bacteremia caused by Francisella salimarina in an immunocompromised patient, France.</title>
        <authorList>
            <person name="Hennebique A."/>
            <person name="Caspar Y."/>
            <person name="Maurin M."/>
            <person name="Boisset S."/>
            <person name="Pelloux I."/>
            <person name="Gallego-Hernanz M.P."/>
            <person name="Burucoa C."/>
            <person name="Cazenave-Roblot F."/>
            <person name="Plouzeau C."/>
            <person name="Rammaert B."/>
        </authorList>
    </citation>
    <scope>NUCLEOTIDE SEQUENCE [LARGE SCALE GENOMIC DNA]</scope>
    <source>
        <strain evidence="21 22">CHUGA-F75</strain>
    </source>
</reference>
<dbReference type="AlphaFoldDB" id="A0AAJ4NPW7"/>
<dbReference type="GO" id="GO:0008841">
    <property type="term" value="F:dihydrofolate synthase activity"/>
    <property type="evidence" value="ECO:0007669"/>
    <property type="project" value="UniProtKB-EC"/>
</dbReference>
<comment type="function">
    <text evidence="1">Functions in two distinct reactions of the de novo folate biosynthetic pathway. Catalyzes the addition of a glutamate residue to dihydropteroate (7,8-dihydropteroate or H2Pte) to form dihydrofolate (7,8-dihydrofolate monoglutamate or H2Pte-Glu). Also catalyzes successive additions of L-glutamate to tetrahydrofolate or 10-formyltetrahydrofolate or 5,10-methylenetetrahydrofolate, leading to folylpolyglutamate derivatives.</text>
</comment>
<dbReference type="GO" id="GO:0046656">
    <property type="term" value="P:folic acid biosynthetic process"/>
    <property type="evidence" value="ECO:0007669"/>
    <property type="project" value="UniProtKB-KW"/>
</dbReference>
<evidence type="ECO:0000256" key="10">
    <source>
        <dbReference type="ARBA" id="ARBA00022840"/>
    </source>
</evidence>
<dbReference type="InterPro" id="IPR013221">
    <property type="entry name" value="Mur_ligase_cen"/>
</dbReference>
<proteinExistence type="inferred from homology"/>
<evidence type="ECO:0000256" key="2">
    <source>
        <dbReference type="ARBA" id="ARBA00004799"/>
    </source>
</evidence>
<evidence type="ECO:0000256" key="16">
    <source>
        <dbReference type="ARBA" id="ARBA00047808"/>
    </source>
</evidence>
<evidence type="ECO:0000256" key="14">
    <source>
        <dbReference type="ARBA" id="ARBA00032510"/>
    </source>
</evidence>
<evidence type="ECO:0000256" key="7">
    <source>
        <dbReference type="ARBA" id="ARBA00019357"/>
    </source>
</evidence>
<evidence type="ECO:0000256" key="1">
    <source>
        <dbReference type="ARBA" id="ARBA00002714"/>
    </source>
</evidence>
<dbReference type="Pfam" id="PF02875">
    <property type="entry name" value="Mur_ligase_C"/>
    <property type="match status" value="1"/>
</dbReference>
<evidence type="ECO:0000313" key="21">
    <source>
        <dbReference type="EMBL" id="QWU99556.1"/>
    </source>
</evidence>
<keyword evidence="11" id="KW-0289">Folate biosynthesis</keyword>
<sequence length="394" mass="44623">MSIEVKIAKIMAKPDARNCDLLDLLLILDRFNFTKKFKVITIAGTNGKGTTVAMLEELLVSNNKQVLSHTSPHVFKFNERISLNKQSIPDNVLLELLERLDEITPEYRLSYYQIAFLCACMYSQKVAIDYLILEVGIGGRLDAANIIDADITAITNIDFDHCEVLGDTLDKIGREKAGIARVGVPLFLGTKMPDSVYKYAEACGAIIYEENHEYSSSECFIHSYNIAVSIANYLFNKLLISYIPNLEEIRAKARFSILKNNSFNNSYVVVDVAHNPASVRHLFELLDAKFGNNNVRYEAVFGILASKDLHEILNIARDRIYKWDIVDLKYLDGRAADLDKIKQEFESQKIVRVDFNTDLGSIYLSKKDTVTVVFGSFVLAGEFIKQYEKHNSEK</sequence>
<evidence type="ECO:0000256" key="3">
    <source>
        <dbReference type="ARBA" id="ARBA00005150"/>
    </source>
</evidence>
<evidence type="ECO:0000256" key="11">
    <source>
        <dbReference type="ARBA" id="ARBA00022909"/>
    </source>
</evidence>
<evidence type="ECO:0000313" key="22">
    <source>
        <dbReference type="Proteomes" id="UP000683421"/>
    </source>
</evidence>
<dbReference type="InterPro" id="IPR001645">
    <property type="entry name" value="Folylpolyglutamate_synth"/>
</dbReference>
<dbReference type="GO" id="GO:0004326">
    <property type="term" value="F:tetrahydrofolylpolyglutamate synthase activity"/>
    <property type="evidence" value="ECO:0007669"/>
    <property type="project" value="UniProtKB-EC"/>
</dbReference>
<name>A0AAJ4NPW7_9GAMM</name>
<feature type="domain" description="Mur ligase C-terminal" evidence="19">
    <location>
        <begin position="254"/>
        <end position="376"/>
    </location>
</feature>
<evidence type="ECO:0000256" key="13">
    <source>
        <dbReference type="ARBA" id="ARBA00030592"/>
    </source>
</evidence>
<comment type="catalytic activity">
    <reaction evidence="16">
        <text>10-formyltetrahydrofolyl-(gamma-L-Glu)(n) + L-glutamate + ATP = 10-formyltetrahydrofolyl-(gamma-L-Glu)(n+1) + ADP + phosphate + H(+)</text>
        <dbReference type="Rhea" id="RHEA:51904"/>
        <dbReference type="Rhea" id="RHEA-COMP:13088"/>
        <dbReference type="Rhea" id="RHEA-COMP:14300"/>
        <dbReference type="ChEBI" id="CHEBI:15378"/>
        <dbReference type="ChEBI" id="CHEBI:29985"/>
        <dbReference type="ChEBI" id="CHEBI:30616"/>
        <dbReference type="ChEBI" id="CHEBI:43474"/>
        <dbReference type="ChEBI" id="CHEBI:134413"/>
        <dbReference type="ChEBI" id="CHEBI:456216"/>
        <dbReference type="EC" id="6.3.2.17"/>
    </reaction>
</comment>
<evidence type="ECO:0000256" key="8">
    <source>
        <dbReference type="ARBA" id="ARBA00022598"/>
    </source>
</evidence>
<evidence type="ECO:0000256" key="12">
    <source>
        <dbReference type="ARBA" id="ARBA00030048"/>
    </source>
</evidence>
<dbReference type="GO" id="GO:0005737">
    <property type="term" value="C:cytoplasm"/>
    <property type="evidence" value="ECO:0007669"/>
    <property type="project" value="TreeGrafter"/>
</dbReference>
<organism evidence="21 22">
    <name type="scientific">Francisella salimarina</name>
    <dbReference type="NCBI Taxonomy" id="2599927"/>
    <lineage>
        <taxon>Bacteria</taxon>
        <taxon>Pseudomonadati</taxon>
        <taxon>Pseudomonadota</taxon>
        <taxon>Gammaproteobacteria</taxon>
        <taxon>Thiotrichales</taxon>
        <taxon>Francisellaceae</taxon>
        <taxon>Francisella</taxon>
    </lineage>
</organism>
<dbReference type="Pfam" id="PF08245">
    <property type="entry name" value="Mur_ligase_M"/>
    <property type="match status" value="1"/>
</dbReference>
<comment type="similarity">
    <text evidence="4">Belongs to the folylpolyglutamate synthase family.</text>
</comment>
<dbReference type="EC" id="6.3.2.17" evidence="6"/>
<evidence type="ECO:0000256" key="17">
    <source>
        <dbReference type="ARBA" id="ARBA00049035"/>
    </source>
</evidence>
<gene>
    <name evidence="21" type="ORF">KQR59_01345</name>
</gene>
<evidence type="ECO:0000259" key="20">
    <source>
        <dbReference type="Pfam" id="PF08245"/>
    </source>
</evidence>
<evidence type="ECO:0000256" key="5">
    <source>
        <dbReference type="ARBA" id="ARBA00013023"/>
    </source>
</evidence>
<evidence type="ECO:0000256" key="15">
    <source>
        <dbReference type="ARBA" id="ARBA00047493"/>
    </source>
</evidence>
<dbReference type="RefSeq" id="WP_216692308.1">
    <property type="nucleotide sequence ID" value="NZ_CP076680.1"/>
</dbReference>
<comment type="pathway">
    <text evidence="3">Cofactor biosynthesis; tetrahydrofolylpolyglutamate biosynthesis.</text>
</comment>
<dbReference type="PANTHER" id="PTHR11136:SF0">
    <property type="entry name" value="DIHYDROFOLATE SYNTHETASE-RELATED"/>
    <property type="match status" value="1"/>
</dbReference>
<dbReference type="NCBIfam" id="TIGR01499">
    <property type="entry name" value="folC"/>
    <property type="match status" value="1"/>
</dbReference>
<comment type="catalytic activity">
    <reaction evidence="18">
        <text>7,8-dihydropteroate + L-glutamate + ATP = 7,8-dihydrofolate + ADP + phosphate + H(+)</text>
        <dbReference type="Rhea" id="RHEA:23584"/>
        <dbReference type="ChEBI" id="CHEBI:15378"/>
        <dbReference type="ChEBI" id="CHEBI:17839"/>
        <dbReference type="ChEBI" id="CHEBI:29985"/>
        <dbReference type="ChEBI" id="CHEBI:30616"/>
        <dbReference type="ChEBI" id="CHEBI:43474"/>
        <dbReference type="ChEBI" id="CHEBI:57451"/>
        <dbReference type="ChEBI" id="CHEBI:456216"/>
        <dbReference type="EC" id="6.3.2.12"/>
    </reaction>
</comment>
<dbReference type="EC" id="6.3.2.12" evidence="5"/>
<evidence type="ECO:0000256" key="18">
    <source>
        <dbReference type="ARBA" id="ARBA00049161"/>
    </source>
</evidence>
<protein>
    <recommendedName>
        <fullName evidence="7">Dihydrofolate synthase/folylpolyglutamate synthase</fullName>
        <ecNumber evidence="5">6.3.2.12</ecNumber>
        <ecNumber evidence="6">6.3.2.17</ecNumber>
    </recommendedName>
    <alternativeName>
        <fullName evidence="14">Folylpoly-gamma-glutamate synthetase-dihydrofolate synthetase</fullName>
    </alternativeName>
    <alternativeName>
        <fullName evidence="12">Folylpolyglutamate synthetase</fullName>
    </alternativeName>
    <alternativeName>
        <fullName evidence="13">Tetrahydrofolylpolyglutamate synthase</fullName>
    </alternativeName>
</protein>
<keyword evidence="8" id="KW-0436">Ligase</keyword>
<comment type="catalytic activity">
    <reaction evidence="15">
        <text>(6S)-5,6,7,8-tetrahydrofolyl-(gamma-L-Glu)(n) + L-glutamate + ATP = (6S)-5,6,7,8-tetrahydrofolyl-(gamma-L-Glu)(n+1) + ADP + phosphate + H(+)</text>
        <dbReference type="Rhea" id="RHEA:10580"/>
        <dbReference type="Rhea" id="RHEA-COMP:14738"/>
        <dbReference type="Rhea" id="RHEA-COMP:14740"/>
        <dbReference type="ChEBI" id="CHEBI:15378"/>
        <dbReference type="ChEBI" id="CHEBI:29985"/>
        <dbReference type="ChEBI" id="CHEBI:30616"/>
        <dbReference type="ChEBI" id="CHEBI:43474"/>
        <dbReference type="ChEBI" id="CHEBI:141005"/>
        <dbReference type="ChEBI" id="CHEBI:456216"/>
        <dbReference type="EC" id="6.3.2.17"/>
    </reaction>
</comment>
<evidence type="ECO:0000256" key="9">
    <source>
        <dbReference type="ARBA" id="ARBA00022741"/>
    </source>
</evidence>
<accession>A0AAJ4NPW7</accession>
<evidence type="ECO:0000259" key="19">
    <source>
        <dbReference type="Pfam" id="PF02875"/>
    </source>
</evidence>
<dbReference type="Proteomes" id="UP000683421">
    <property type="component" value="Chromosome"/>
</dbReference>
<dbReference type="InterPro" id="IPR004101">
    <property type="entry name" value="Mur_ligase_C"/>
</dbReference>
<keyword evidence="9" id="KW-0547">Nucleotide-binding</keyword>
<feature type="domain" description="Mur ligase central" evidence="20">
    <location>
        <begin position="42"/>
        <end position="179"/>
    </location>
</feature>
<comment type="catalytic activity">
    <reaction evidence="17">
        <text>(6R)-5,10-methylenetetrahydrofolyl-(gamma-L-Glu)(n) + L-glutamate + ATP = (6R)-5,10-methylenetetrahydrofolyl-(gamma-L-Glu)(n+1) + ADP + phosphate + H(+)</text>
        <dbReference type="Rhea" id="RHEA:51912"/>
        <dbReference type="Rhea" id="RHEA-COMP:13257"/>
        <dbReference type="Rhea" id="RHEA-COMP:13258"/>
        <dbReference type="ChEBI" id="CHEBI:15378"/>
        <dbReference type="ChEBI" id="CHEBI:29985"/>
        <dbReference type="ChEBI" id="CHEBI:30616"/>
        <dbReference type="ChEBI" id="CHEBI:43474"/>
        <dbReference type="ChEBI" id="CHEBI:136572"/>
        <dbReference type="ChEBI" id="CHEBI:456216"/>
        <dbReference type="EC" id="6.3.2.17"/>
    </reaction>
</comment>
<keyword evidence="10" id="KW-0067">ATP-binding</keyword>
<dbReference type="GO" id="GO:0005524">
    <property type="term" value="F:ATP binding"/>
    <property type="evidence" value="ECO:0007669"/>
    <property type="project" value="UniProtKB-KW"/>
</dbReference>
<evidence type="ECO:0000256" key="4">
    <source>
        <dbReference type="ARBA" id="ARBA00008276"/>
    </source>
</evidence>